<proteinExistence type="predicted"/>
<evidence type="ECO:0000313" key="2">
    <source>
        <dbReference type="Proteomes" id="UP000008068"/>
    </source>
</evidence>
<reference evidence="2" key="1">
    <citation type="submission" date="2011-07" db="EMBL/GenBank/DDBJ databases">
        <authorList>
            <consortium name="Caenorhabditis brenneri Sequencing and Analysis Consortium"/>
            <person name="Wilson R.K."/>
        </authorList>
    </citation>
    <scope>NUCLEOTIDE SEQUENCE [LARGE SCALE GENOMIC DNA]</scope>
    <source>
        <strain evidence="2">PB2801</strain>
    </source>
</reference>
<dbReference type="HOGENOM" id="CLU_2374623_0_0_1"/>
<organism evidence="2">
    <name type="scientific">Caenorhabditis brenneri</name>
    <name type="common">Nematode worm</name>
    <dbReference type="NCBI Taxonomy" id="135651"/>
    <lineage>
        <taxon>Eukaryota</taxon>
        <taxon>Metazoa</taxon>
        <taxon>Ecdysozoa</taxon>
        <taxon>Nematoda</taxon>
        <taxon>Chromadorea</taxon>
        <taxon>Rhabditida</taxon>
        <taxon>Rhabditina</taxon>
        <taxon>Rhabditomorpha</taxon>
        <taxon>Rhabditoidea</taxon>
        <taxon>Rhabditidae</taxon>
        <taxon>Peloderinae</taxon>
        <taxon>Caenorhabditis</taxon>
    </lineage>
</organism>
<sequence>MAQEIEAMVVNNLREEELECFVDLWRTCRQSRLHLIQHNIIANERVEKLQHLEELSCEVVRLGLRPFSREESEYLLQLTDTLRLVIQEHNDILMN</sequence>
<dbReference type="InParanoid" id="G0MY74"/>
<protein>
    <submittedName>
        <fullName evidence="1">Uncharacterized protein</fullName>
    </submittedName>
</protein>
<gene>
    <name evidence="1" type="ORF">CAEBREN_14691</name>
</gene>
<dbReference type="EMBL" id="GL379820">
    <property type="protein sequence ID" value="EGT47597.1"/>
    <property type="molecule type" value="Genomic_DNA"/>
</dbReference>
<name>G0MY74_CAEBE</name>
<evidence type="ECO:0000313" key="1">
    <source>
        <dbReference type="EMBL" id="EGT47597.1"/>
    </source>
</evidence>
<accession>G0MY74</accession>
<dbReference type="AlphaFoldDB" id="G0MY74"/>
<dbReference type="Proteomes" id="UP000008068">
    <property type="component" value="Unassembled WGS sequence"/>
</dbReference>
<keyword evidence="2" id="KW-1185">Reference proteome</keyword>